<gene>
    <name evidence="1" type="ORF">ACJ72_05147</name>
</gene>
<proteinExistence type="predicted"/>
<reference evidence="1 2" key="1">
    <citation type="submission" date="2015-07" db="EMBL/GenBank/DDBJ databases">
        <title>Emmonsia species relationships and genome sequence.</title>
        <authorList>
            <person name="Cuomo C.A."/>
            <person name="Schwartz I.S."/>
            <person name="Kenyon C."/>
            <person name="de Hoog G.S."/>
            <person name="Govender N.P."/>
            <person name="Botha A."/>
            <person name="Moreno L."/>
            <person name="de Vries M."/>
            <person name="Munoz J.F."/>
            <person name="Stielow J.B."/>
        </authorList>
    </citation>
    <scope>NUCLEOTIDE SEQUENCE [LARGE SCALE GENOMIC DNA]</scope>
    <source>
        <strain evidence="1 2">CBS 136260</strain>
    </source>
</reference>
<dbReference type="Gene3D" id="3.40.50.170">
    <property type="entry name" value="Formyl transferase, N-terminal domain"/>
    <property type="match status" value="1"/>
</dbReference>
<evidence type="ECO:0000313" key="2">
    <source>
        <dbReference type="Proteomes" id="UP000091918"/>
    </source>
</evidence>
<dbReference type="OrthoDB" id="5575075at2759"/>
<dbReference type="STRING" id="1658172.A0A1B7NUT1"/>
<dbReference type="Proteomes" id="UP000091918">
    <property type="component" value="Unassembled WGS sequence"/>
</dbReference>
<keyword evidence="2" id="KW-1185">Reference proteome</keyword>
<dbReference type="EMBL" id="LGUA01000682">
    <property type="protein sequence ID" value="OAX80523.1"/>
    <property type="molecule type" value="Genomic_DNA"/>
</dbReference>
<protein>
    <submittedName>
        <fullName evidence="1">Uncharacterized protein</fullName>
    </submittedName>
</protein>
<comment type="caution">
    <text evidence="1">The sequence shown here is derived from an EMBL/GenBank/DDBJ whole genome shotgun (WGS) entry which is preliminary data.</text>
</comment>
<accession>A0A1B7NUT1</accession>
<name>A0A1B7NUT1_9EURO</name>
<dbReference type="AlphaFoldDB" id="A0A1B7NUT1"/>
<evidence type="ECO:0000313" key="1">
    <source>
        <dbReference type="EMBL" id="OAX80523.1"/>
    </source>
</evidence>
<organism evidence="1 2">
    <name type="scientific">Emergomyces africanus</name>
    <dbReference type="NCBI Taxonomy" id="1955775"/>
    <lineage>
        <taxon>Eukaryota</taxon>
        <taxon>Fungi</taxon>
        <taxon>Dikarya</taxon>
        <taxon>Ascomycota</taxon>
        <taxon>Pezizomycotina</taxon>
        <taxon>Eurotiomycetes</taxon>
        <taxon>Eurotiomycetidae</taxon>
        <taxon>Onygenales</taxon>
        <taxon>Ajellomycetaceae</taxon>
        <taxon>Emergomyces</taxon>
    </lineage>
</organism>
<sequence>MIHDVIAEVDLGAPILVKEIPFIKGIDEDISALERRIHEVEWKVVVEGVGIAIRQLHLISGRVLPENGPSSNGSRSRIHINA</sequence>